<dbReference type="Proteomes" id="UP001165584">
    <property type="component" value="Unassembled WGS sequence"/>
</dbReference>
<dbReference type="PANTHER" id="PTHR10196">
    <property type="entry name" value="SUGAR KINASE"/>
    <property type="match status" value="1"/>
</dbReference>
<organism evidence="10 11">
    <name type="scientific">Herbiconiux aconitum</name>
    <dbReference type="NCBI Taxonomy" id="2970913"/>
    <lineage>
        <taxon>Bacteria</taxon>
        <taxon>Bacillati</taxon>
        <taxon>Actinomycetota</taxon>
        <taxon>Actinomycetes</taxon>
        <taxon>Micrococcales</taxon>
        <taxon>Microbacteriaceae</taxon>
        <taxon>Herbiconiux</taxon>
    </lineage>
</organism>
<keyword evidence="7" id="KW-0684">Rhamnose metabolism</keyword>
<dbReference type="InterPro" id="IPR018484">
    <property type="entry name" value="FGGY_N"/>
</dbReference>
<dbReference type="InterPro" id="IPR013449">
    <property type="entry name" value="Rhamnulokinase"/>
</dbReference>
<evidence type="ECO:0000256" key="1">
    <source>
        <dbReference type="ARBA" id="ARBA00009156"/>
    </source>
</evidence>
<dbReference type="SMART" id="SM01007">
    <property type="entry name" value="Aldolase_II"/>
    <property type="match status" value="1"/>
</dbReference>
<evidence type="ECO:0000256" key="2">
    <source>
        <dbReference type="ARBA" id="ARBA00022679"/>
    </source>
</evidence>
<keyword evidence="3" id="KW-0547">Nucleotide-binding</keyword>
<feature type="compositionally biased region" description="Low complexity" evidence="8">
    <location>
        <begin position="535"/>
        <end position="553"/>
    </location>
</feature>
<dbReference type="Pfam" id="PF02782">
    <property type="entry name" value="FGGY_C"/>
    <property type="match status" value="1"/>
</dbReference>
<sequence length="826" mass="84792">MPTAAPPPRAYAAVDLGATSGRVMLGTVDGGVVRMTEVHRFANGPRASSSPGASPSPGVPLGWDIERLFHETLVGLAAAVLAADTEGRVLAGIGVDSWGVDYTVLDRTVLENSGHDASVPFSGRVDHHRGADPTGPAEAETAVAAARAYAITGIPPHPINTSYRLRAERRAGASGGTVLLVPDLWVFLLTGVVGAERTIASTTQLLDARSGRWSPQLLDGWDLGAFDFPHPIAAGTVAGVTLPSITARIGADAAVPVFRVAEHDTASALAFAEPDAGQLLVSSGSWSLAGVSLASPVLGEEALQAGFTNEGGVGGTTLVLRNLAGMWLLEECARQWSRELGHPRDPIALVQEASTRDDLAAPVFDVGDERLLAPGDMPARIARLCAESGQTPPEGRLGTVRSIVESLAAAYADVALSVARLTGSPVRQVRIVGGGSRNELLCRRTAERTGLPVIAGPAEASAFGNLAVQLVAAGEFPTVAAVYAAGGSAGGGTLRYEPAAASRDAAGASSVGPASRTGLAPPTSDASHTSQAPHASQASQTPHPSPASQAPQAALASLVDLSRQLGRPDRRWAVLAEGNTSVALGDGRMLVKASGASMAIAEASDFVEMDGVEVLRLVDAPAGGASSSAAHDDDAVRALFAVAARGARRPSVEALLHAVCLDIPGVEAVGHTHPVSVNALLCSPRASLLVEGSLFPDQIVVLGTDPLLVPYVDPGLTLARVVRRTLHDRIAETGAAPKVLYLQNHGMFALGADTAEVLRITEMAVKVADVILGSLAAGGPTFLDAADVARIDTRPDELLRRAALRRAATPDLPDPPDPTLDGATPR</sequence>
<comment type="caution">
    <text evidence="10">The sequence shown here is derived from an EMBL/GenBank/DDBJ whole genome shotgun (WGS) entry which is preliminary data.</text>
</comment>
<evidence type="ECO:0000256" key="4">
    <source>
        <dbReference type="ARBA" id="ARBA00022777"/>
    </source>
</evidence>
<keyword evidence="2" id="KW-0808">Transferase</keyword>
<dbReference type="InterPro" id="IPR018485">
    <property type="entry name" value="FGGY_C"/>
</dbReference>
<evidence type="ECO:0000259" key="9">
    <source>
        <dbReference type="SMART" id="SM01007"/>
    </source>
</evidence>
<comment type="similarity">
    <text evidence="1">Belongs to the FGGY kinase family.</text>
</comment>
<proteinExistence type="inferred from homology"/>
<feature type="domain" description="Class II aldolase/adducin N-terminal" evidence="9">
    <location>
        <begin position="556"/>
        <end position="772"/>
    </location>
</feature>
<evidence type="ECO:0000256" key="7">
    <source>
        <dbReference type="ARBA" id="ARBA00023308"/>
    </source>
</evidence>
<dbReference type="EMBL" id="JANLCM010000002">
    <property type="protein sequence ID" value="MCS5720071.1"/>
    <property type="molecule type" value="Genomic_DNA"/>
</dbReference>
<evidence type="ECO:0000313" key="10">
    <source>
        <dbReference type="EMBL" id="MCS5720071.1"/>
    </source>
</evidence>
<dbReference type="InterPro" id="IPR036409">
    <property type="entry name" value="Aldolase_II/adducin_N_sf"/>
</dbReference>
<gene>
    <name evidence="10" type="ORF">N1027_18220</name>
</gene>
<dbReference type="InterPro" id="IPR043129">
    <property type="entry name" value="ATPase_NBD"/>
</dbReference>
<keyword evidence="5" id="KW-0067">ATP-binding</keyword>
<dbReference type="Pfam" id="PF00370">
    <property type="entry name" value="FGGY_N"/>
    <property type="match status" value="1"/>
</dbReference>
<dbReference type="CDD" id="cd07771">
    <property type="entry name" value="ASKHA_NBD_FGGY_RhaB-like"/>
    <property type="match status" value="1"/>
</dbReference>
<dbReference type="RefSeq" id="WP_259509850.1">
    <property type="nucleotide sequence ID" value="NZ_JANLCM010000002.1"/>
</dbReference>
<keyword evidence="6" id="KW-1015">Disulfide bond</keyword>
<dbReference type="InterPro" id="IPR001303">
    <property type="entry name" value="Aldolase_II/adducin_N"/>
</dbReference>
<dbReference type="SUPFAM" id="SSF53639">
    <property type="entry name" value="AraD/HMP-PK domain-like"/>
    <property type="match status" value="1"/>
</dbReference>
<keyword evidence="11" id="KW-1185">Reference proteome</keyword>
<dbReference type="Gene3D" id="3.30.420.40">
    <property type="match status" value="2"/>
</dbReference>
<dbReference type="Gene3D" id="3.40.225.10">
    <property type="entry name" value="Class II aldolase/adducin N-terminal domain"/>
    <property type="match status" value="1"/>
</dbReference>
<accession>A0ABT2GV21</accession>
<evidence type="ECO:0000256" key="3">
    <source>
        <dbReference type="ARBA" id="ARBA00022741"/>
    </source>
</evidence>
<feature type="region of interest" description="Disordered" evidence="8">
    <location>
        <begin position="507"/>
        <end position="553"/>
    </location>
</feature>
<evidence type="ECO:0000256" key="5">
    <source>
        <dbReference type="ARBA" id="ARBA00022840"/>
    </source>
</evidence>
<evidence type="ECO:0000256" key="6">
    <source>
        <dbReference type="ARBA" id="ARBA00023157"/>
    </source>
</evidence>
<dbReference type="Pfam" id="PF00596">
    <property type="entry name" value="Aldolase_II"/>
    <property type="match status" value="1"/>
</dbReference>
<name>A0ABT2GV21_9MICO</name>
<feature type="region of interest" description="Disordered" evidence="8">
    <location>
        <begin position="806"/>
        <end position="826"/>
    </location>
</feature>
<reference evidence="10" key="1">
    <citation type="submission" date="2022-08" db="EMBL/GenBank/DDBJ databases">
        <authorList>
            <person name="Deng Y."/>
            <person name="Han X.-F."/>
            <person name="Zhang Y.-Q."/>
        </authorList>
    </citation>
    <scope>NUCLEOTIDE SEQUENCE</scope>
    <source>
        <strain evidence="10">CPCC 205763</strain>
    </source>
</reference>
<dbReference type="SUPFAM" id="SSF53067">
    <property type="entry name" value="Actin-like ATPase domain"/>
    <property type="match status" value="2"/>
</dbReference>
<dbReference type="PANTHER" id="PTHR10196:SF93">
    <property type="entry name" value="L-RHAMNULOKINASE"/>
    <property type="match status" value="1"/>
</dbReference>
<dbReference type="GO" id="GO:0016301">
    <property type="term" value="F:kinase activity"/>
    <property type="evidence" value="ECO:0007669"/>
    <property type="project" value="UniProtKB-KW"/>
</dbReference>
<evidence type="ECO:0000256" key="8">
    <source>
        <dbReference type="SAM" id="MobiDB-lite"/>
    </source>
</evidence>
<keyword evidence="4 10" id="KW-0418">Kinase</keyword>
<protein>
    <submittedName>
        <fullName evidence="10">FGGY-family carbohydrate kinase</fullName>
    </submittedName>
</protein>
<evidence type="ECO:0000313" key="11">
    <source>
        <dbReference type="Proteomes" id="UP001165584"/>
    </source>
</evidence>
<feature type="compositionally biased region" description="Polar residues" evidence="8">
    <location>
        <begin position="524"/>
        <end position="534"/>
    </location>
</feature>